<name>A0A834GPX0_RHOSS</name>
<keyword evidence="3" id="KW-1185">Reference proteome</keyword>
<feature type="compositionally biased region" description="Low complexity" evidence="1">
    <location>
        <begin position="1"/>
        <end position="10"/>
    </location>
</feature>
<dbReference type="PANTHER" id="PTHR33132">
    <property type="entry name" value="OSJNBB0118P14.9 PROTEIN"/>
    <property type="match status" value="1"/>
</dbReference>
<evidence type="ECO:0000313" key="2">
    <source>
        <dbReference type="EMBL" id="KAF7135322.1"/>
    </source>
</evidence>
<evidence type="ECO:0000256" key="1">
    <source>
        <dbReference type="SAM" id="MobiDB-lite"/>
    </source>
</evidence>
<dbReference type="EMBL" id="WJXA01000008">
    <property type="protein sequence ID" value="KAF7135322.1"/>
    <property type="molecule type" value="Genomic_DNA"/>
</dbReference>
<accession>A0A834GPX0</accession>
<dbReference type="PANTHER" id="PTHR33132:SF132">
    <property type="entry name" value="SERINE-RICH PROTEIN"/>
    <property type="match status" value="1"/>
</dbReference>
<evidence type="ECO:0000313" key="3">
    <source>
        <dbReference type="Proteomes" id="UP000626092"/>
    </source>
</evidence>
<reference evidence="2" key="1">
    <citation type="submission" date="2019-11" db="EMBL/GenBank/DDBJ databases">
        <authorList>
            <person name="Liu Y."/>
            <person name="Hou J."/>
            <person name="Li T.-Q."/>
            <person name="Guan C.-H."/>
            <person name="Wu X."/>
            <person name="Wu H.-Z."/>
            <person name="Ling F."/>
            <person name="Zhang R."/>
            <person name="Shi X.-G."/>
            <person name="Ren J.-P."/>
            <person name="Chen E.-F."/>
            <person name="Sun J.-M."/>
        </authorList>
    </citation>
    <scope>NUCLEOTIDE SEQUENCE</scope>
    <source>
        <strain evidence="2">Adult_tree_wgs_1</strain>
        <tissue evidence="2">Leaves</tissue>
    </source>
</reference>
<organism evidence="2 3">
    <name type="scientific">Rhododendron simsii</name>
    <name type="common">Sims's rhododendron</name>
    <dbReference type="NCBI Taxonomy" id="118357"/>
    <lineage>
        <taxon>Eukaryota</taxon>
        <taxon>Viridiplantae</taxon>
        <taxon>Streptophyta</taxon>
        <taxon>Embryophyta</taxon>
        <taxon>Tracheophyta</taxon>
        <taxon>Spermatophyta</taxon>
        <taxon>Magnoliopsida</taxon>
        <taxon>eudicotyledons</taxon>
        <taxon>Gunneridae</taxon>
        <taxon>Pentapetalae</taxon>
        <taxon>asterids</taxon>
        <taxon>Ericales</taxon>
        <taxon>Ericaceae</taxon>
        <taxon>Ericoideae</taxon>
        <taxon>Rhodoreae</taxon>
        <taxon>Rhododendron</taxon>
    </lineage>
</organism>
<protein>
    <recommendedName>
        <fullName evidence="4">Serine-rich protein-like protein</fullName>
    </recommendedName>
</protein>
<gene>
    <name evidence="2" type="ORF">RHSIM_Rhsim08G0209700</name>
</gene>
<dbReference type="AlphaFoldDB" id="A0A834GPX0"/>
<evidence type="ECO:0008006" key="4">
    <source>
        <dbReference type="Google" id="ProtNLM"/>
    </source>
</evidence>
<dbReference type="OrthoDB" id="638181at2759"/>
<feature type="region of interest" description="Disordered" evidence="1">
    <location>
        <begin position="1"/>
        <end position="35"/>
    </location>
</feature>
<proteinExistence type="predicted"/>
<sequence>MASNNSSLSKSPPPPLSSSSSSARTCLCSPTTHPGSFRCSLHRNSRGLLSRSTARINRLDPNQSKACVLKAFLMQIIRPSSHDQRRKKFRPRPTRFAAMNRAGDGAGGYVGVNILWLYELGNPSVCGIVLLIH</sequence>
<dbReference type="Proteomes" id="UP000626092">
    <property type="component" value="Unassembled WGS sequence"/>
</dbReference>
<comment type="caution">
    <text evidence="2">The sequence shown here is derived from an EMBL/GenBank/DDBJ whole genome shotgun (WGS) entry which is preliminary data.</text>
</comment>